<dbReference type="EMBL" id="JACEIK010026568">
    <property type="protein sequence ID" value="MCE5166583.1"/>
    <property type="molecule type" value="Genomic_DNA"/>
</dbReference>
<gene>
    <name evidence="2" type="ORF">HAX54_022096</name>
</gene>
<keyword evidence="3" id="KW-1185">Reference proteome</keyword>
<evidence type="ECO:0000256" key="1">
    <source>
        <dbReference type="SAM" id="MobiDB-lite"/>
    </source>
</evidence>
<evidence type="ECO:0000313" key="2">
    <source>
        <dbReference type="EMBL" id="MCE5166583.1"/>
    </source>
</evidence>
<reference evidence="2 3" key="1">
    <citation type="journal article" date="2021" name="BMC Genomics">
        <title>Datura genome reveals duplications of psychoactive alkaloid biosynthetic genes and high mutation rate following tissue culture.</title>
        <authorList>
            <person name="Rajewski A."/>
            <person name="Carter-House D."/>
            <person name="Stajich J."/>
            <person name="Litt A."/>
        </authorList>
    </citation>
    <scope>NUCLEOTIDE SEQUENCE [LARGE SCALE GENOMIC DNA]</scope>
    <source>
        <strain evidence="2">AR-01</strain>
    </source>
</reference>
<proteinExistence type="predicted"/>
<evidence type="ECO:0000313" key="3">
    <source>
        <dbReference type="Proteomes" id="UP000823775"/>
    </source>
</evidence>
<accession>A0ABS8Y7F2</accession>
<protein>
    <submittedName>
        <fullName evidence="2">Uncharacterized protein</fullName>
    </submittedName>
</protein>
<name>A0ABS8Y7F2_DATST</name>
<organism evidence="2 3">
    <name type="scientific">Datura stramonium</name>
    <name type="common">Jimsonweed</name>
    <name type="synonym">Common thornapple</name>
    <dbReference type="NCBI Taxonomy" id="4076"/>
    <lineage>
        <taxon>Eukaryota</taxon>
        <taxon>Viridiplantae</taxon>
        <taxon>Streptophyta</taxon>
        <taxon>Embryophyta</taxon>
        <taxon>Tracheophyta</taxon>
        <taxon>Spermatophyta</taxon>
        <taxon>Magnoliopsida</taxon>
        <taxon>eudicotyledons</taxon>
        <taxon>Gunneridae</taxon>
        <taxon>Pentapetalae</taxon>
        <taxon>asterids</taxon>
        <taxon>lamiids</taxon>
        <taxon>Solanales</taxon>
        <taxon>Solanaceae</taxon>
        <taxon>Solanoideae</taxon>
        <taxon>Datureae</taxon>
        <taxon>Datura</taxon>
    </lineage>
</organism>
<dbReference type="Proteomes" id="UP000823775">
    <property type="component" value="Unassembled WGS sequence"/>
</dbReference>
<sequence length="157" mass="17414">MEVTLLVGKSLARAFPGRLRELEAILLVGNRFVTVEQFLEVGGDVLLPRFTVESQMSSGSFSPSSGTPGVPSHLGVEDRTGDFGTEEGDRYRVLSLLGERSPPQGHLGETLNNQLVTMRKDIGRSPLFYGQIPFEKIIVRGFLWTFLRDYLGSTIQR</sequence>
<feature type="compositionally biased region" description="Low complexity" evidence="1">
    <location>
        <begin position="57"/>
        <end position="72"/>
    </location>
</feature>
<feature type="region of interest" description="Disordered" evidence="1">
    <location>
        <begin position="57"/>
        <end position="81"/>
    </location>
</feature>
<comment type="caution">
    <text evidence="2">The sequence shown here is derived from an EMBL/GenBank/DDBJ whole genome shotgun (WGS) entry which is preliminary data.</text>
</comment>